<dbReference type="InterPro" id="IPR048466">
    <property type="entry name" value="DNA_pol3_delta-like_C"/>
</dbReference>
<dbReference type="PANTHER" id="PTHR34388:SF1">
    <property type="entry name" value="DNA POLYMERASE III SUBUNIT DELTA"/>
    <property type="match status" value="1"/>
</dbReference>
<dbReference type="SUPFAM" id="SSF48019">
    <property type="entry name" value="post-AAA+ oligomerization domain-like"/>
    <property type="match status" value="1"/>
</dbReference>
<evidence type="ECO:0000256" key="3">
    <source>
        <dbReference type="ARBA" id="ARBA00022695"/>
    </source>
</evidence>
<dbReference type="EC" id="2.7.7.7" evidence="1"/>
<keyword evidence="2" id="KW-0808">Transferase</keyword>
<reference evidence="9" key="2">
    <citation type="submission" date="2020-09" db="EMBL/GenBank/DDBJ databases">
        <authorList>
            <person name="Sun Q."/>
            <person name="Zhou Y."/>
        </authorList>
    </citation>
    <scope>NUCLEOTIDE SEQUENCE</scope>
    <source>
        <strain evidence="9">CGMCC 4.7308</strain>
    </source>
</reference>
<dbReference type="Proteomes" id="UP000655208">
    <property type="component" value="Unassembled WGS sequence"/>
</dbReference>
<evidence type="ECO:0000313" key="10">
    <source>
        <dbReference type="Proteomes" id="UP000655208"/>
    </source>
</evidence>
<evidence type="ECO:0000256" key="5">
    <source>
        <dbReference type="ARBA" id="ARBA00022932"/>
    </source>
</evidence>
<organism evidence="9 10">
    <name type="scientific">Nakamurella endophytica</name>
    <dbReference type="NCBI Taxonomy" id="1748367"/>
    <lineage>
        <taxon>Bacteria</taxon>
        <taxon>Bacillati</taxon>
        <taxon>Actinomycetota</taxon>
        <taxon>Actinomycetes</taxon>
        <taxon>Nakamurellales</taxon>
        <taxon>Nakamurellaceae</taxon>
        <taxon>Nakamurella</taxon>
    </lineage>
</organism>
<dbReference type="InterPro" id="IPR008921">
    <property type="entry name" value="DNA_pol3_clamp-load_cplx_C"/>
</dbReference>
<proteinExistence type="inferred from homology"/>
<sequence length="358" mass="36471">MLRVQPERCPGAVSGGTGTMALMARAAADSSDTGTRRGADGAPGPLVLVLGDEELLVDRAVAATVAAARRARPDVERRDAAASELSTGLLADLVAPSLFAEPRVVVVRGAAEATKDVATALAGYAGDPVDGVTLVVAHAGGARNKAVVDAFRAAGAQLHTCERITRPGERLDFVRAEIKRCGGTSTPDGVAALVEAVGSDLRELASAAGQLVADTGGLIDESAVHRYHRGRAEVNGFAIADLAVAGDVPAALEALRWALAVGVPHVLIADALADGVRTIARVSGARGGNAYALASELGMPPWKVDRARGAARAWSEEGLARGMAVVAEVNGAVKGAAADPDYALEKAVIEVGRARRAR</sequence>
<dbReference type="GO" id="GO:0006261">
    <property type="term" value="P:DNA-templated DNA replication"/>
    <property type="evidence" value="ECO:0007669"/>
    <property type="project" value="TreeGrafter"/>
</dbReference>
<keyword evidence="3" id="KW-0548">Nucleotidyltransferase</keyword>
<evidence type="ECO:0000259" key="8">
    <source>
        <dbReference type="Pfam" id="PF21694"/>
    </source>
</evidence>
<dbReference type="InterPro" id="IPR027417">
    <property type="entry name" value="P-loop_NTPase"/>
</dbReference>
<evidence type="ECO:0000256" key="6">
    <source>
        <dbReference type="ARBA" id="ARBA00034754"/>
    </source>
</evidence>
<dbReference type="Gene3D" id="1.20.272.10">
    <property type="match status" value="1"/>
</dbReference>
<dbReference type="EMBL" id="BMNA01000001">
    <property type="protein sequence ID" value="GGL84604.1"/>
    <property type="molecule type" value="Genomic_DNA"/>
</dbReference>
<dbReference type="GO" id="GO:0009360">
    <property type="term" value="C:DNA polymerase III complex"/>
    <property type="evidence" value="ECO:0007669"/>
    <property type="project" value="TreeGrafter"/>
</dbReference>
<dbReference type="AlphaFoldDB" id="A0A917W998"/>
<keyword evidence="4" id="KW-0235">DNA replication</keyword>
<name>A0A917W998_9ACTN</name>
<keyword evidence="10" id="KW-1185">Reference proteome</keyword>
<dbReference type="PANTHER" id="PTHR34388">
    <property type="entry name" value="DNA POLYMERASE III SUBUNIT DELTA"/>
    <property type="match status" value="1"/>
</dbReference>
<reference evidence="9" key="1">
    <citation type="journal article" date="2014" name="Int. J. Syst. Evol. Microbiol.">
        <title>Complete genome sequence of Corynebacterium casei LMG S-19264T (=DSM 44701T), isolated from a smear-ripened cheese.</title>
        <authorList>
            <consortium name="US DOE Joint Genome Institute (JGI-PGF)"/>
            <person name="Walter F."/>
            <person name="Albersmeier A."/>
            <person name="Kalinowski J."/>
            <person name="Ruckert C."/>
        </authorList>
    </citation>
    <scope>NUCLEOTIDE SEQUENCE</scope>
    <source>
        <strain evidence="9">CGMCC 4.7308</strain>
    </source>
</reference>
<evidence type="ECO:0000256" key="4">
    <source>
        <dbReference type="ARBA" id="ARBA00022705"/>
    </source>
</evidence>
<dbReference type="InterPro" id="IPR005790">
    <property type="entry name" value="DNA_polIII_delta"/>
</dbReference>
<protein>
    <recommendedName>
        <fullName evidence="1">DNA-directed DNA polymerase</fullName>
        <ecNumber evidence="1">2.7.7.7</ecNumber>
    </recommendedName>
</protein>
<comment type="catalytic activity">
    <reaction evidence="7">
        <text>DNA(n) + a 2'-deoxyribonucleoside 5'-triphosphate = DNA(n+1) + diphosphate</text>
        <dbReference type="Rhea" id="RHEA:22508"/>
        <dbReference type="Rhea" id="RHEA-COMP:17339"/>
        <dbReference type="Rhea" id="RHEA-COMP:17340"/>
        <dbReference type="ChEBI" id="CHEBI:33019"/>
        <dbReference type="ChEBI" id="CHEBI:61560"/>
        <dbReference type="ChEBI" id="CHEBI:173112"/>
        <dbReference type="EC" id="2.7.7.7"/>
    </reaction>
</comment>
<evidence type="ECO:0000256" key="2">
    <source>
        <dbReference type="ARBA" id="ARBA00022679"/>
    </source>
</evidence>
<comment type="caution">
    <text evidence="9">The sequence shown here is derived from an EMBL/GenBank/DDBJ whole genome shotgun (WGS) entry which is preliminary data.</text>
</comment>
<evidence type="ECO:0000256" key="1">
    <source>
        <dbReference type="ARBA" id="ARBA00012417"/>
    </source>
</evidence>
<dbReference type="NCBIfam" id="TIGR01128">
    <property type="entry name" value="holA"/>
    <property type="match status" value="1"/>
</dbReference>
<keyword evidence="5" id="KW-0239">DNA-directed DNA polymerase</keyword>
<dbReference type="GO" id="GO:0003887">
    <property type="term" value="F:DNA-directed DNA polymerase activity"/>
    <property type="evidence" value="ECO:0007669"/>
    <property type="project" value="UniProtKB-KW"/>
</dbReference>
<evidence type="ECO:0000313" key="9">
    <source>
        <dbReference type="EMBL" id="GGL84604.1"/>
    </source>
</evidence>
<dbReference type="GO" id="GO:0003677">
    <property type="term" value="F:DNA binding"/>
    <property type="evidence" value="ECO:0007669"/>
    <property type="project" value="InterPro"/>
</dbReference>
<feature type="domain" description="DNA polymerase III delta subunit-like C-terminal" evidence="8">
    <location>
        <begin position="235"/>
        <end position="350"/>
    </location>
</feature>
<comment type="similarity">
    <text evidence="6">Belongs to the DNA polymerase HolA subunit family.</text>
</comment>
<accession>A0A917W998</accession>
<gene>
    <name evidence="9" type="primary">holA</name>
    <name evidence="9" type="ORF">GCM10011594_00250</name>
</gene>
<dbReference type="Gene3D" id="3.40.50.300">
    <property type="entry name" value="P-loop containing nucleotide triphosphate hydrolases"/>
    <property type="match status" value="1"/>
</dbReference>
<evidence type="ECO:0000256" key="7">
    <source>
        <dbReference type="ARBA" id="ARBA00049244"/>
    </source>
</evidence>
<dbReference type="Pfam" id="PF21694">
    <property type="entry name" value="DNA_pol3_delta_C"/>
    <property type="match status" value="1"/>
</dbReference>